<reference evidence="1 2" key="1">
    <citation type="journal article" date="2019" name="Front. Microbiol.">
        <title>Genomic Features for Desiccation Tolerance and Sugar Biosynthesis in the Extremophile Gloeocapsopsis sp. UTEX B3054.</title>
        <authorList>
            <person name="Urrejola C."/>
            <person name="Alcorta J."/>
            <person name="Salas L."/>
            <person name="Vasquez M."/>
            <person name="Polz M.F."/>
            <person name="Vicuna R."/>
            <person name="Diez B."/>
        </authorList>
    </citation>
    <scope>NUCLEOTIDE SEQUENCE [LARGE SCALE GENOMIC DNA]</scope>
    <source>
        <strain evidence="1 2">1H9</strain>
    </source>
</reference>
<keyword evidence="2" id="KW-1185">Reference proteome</keyword>
<organism evidence="1 2">
    <name type="scientific">Gloeocapsopsis dulcis AAB1 = 1H9</name>
    <dbReference type="NCBI Taxonomy" id="1433147"/>
    <lineage>
        <taxon>Bacteria</taxon>
        <taxon>Bacillati</taxon>
        <taxon>Cyanobacteriota</taxon>
        <taxon>Cyanophyceae</taxon>
        <taxon>Oscillatoriophycideae</taxon>
        <taxon>Chroococcales</taxon>
        <taxon>Chroococcaceae</taxon>
        <taxon>Gloeocapsopsis</taxon>
        <taxon>Gloeocapsopsis dulcis</taxon>
    </lineage>
</organism>
<gene>
    <name evidence="1" type="ORF">BWI75_03785</name>
</gene>
<dbReference type="Proteomes" id="UP000441797">
    <property type="component" value="Unassembled WGS sequence"/>
</dbReference>
<dbReference type="EMBL" id="NAPY01000004">
    <property type="protein sequence ID" value="MUL35501.1"/>
    <property type="molecule type" value="Genomic_DNA"/>
</dbReference>
<dbReference type="AlphaFoldDB" id="A0A6N8FR83"/>
<evidence type="ECO:0000313" key="2">
    <source>
        <dbReference type="Proteomes" id="UP000441797"/>
    </source>
</evidence>
<proteinExistence type="predicted"/>
<protein>
    <submittedName>
        <fullName evidence="1">Uncharacterized protein</fullName>
    </submittedName>
</protein>
<sequence length="77" mass="8877">MLLFVSLVSFVVRQKNLSQALITPTTNQTMTKIITNLDWNELGQENEQNCKALSTLPKARNENIIHDNRINLLRKKL</sequence>
<accession>A0A6N8FR83</accession>
<comment type="caution">
    <text evidence="1">The sequence shown here is derived from an EMBL/GenBank/DDBJ whole genome shotgun (WGS) entry which is preliminary data.</text>
</comment>
<evidence type="ECO:0000313" key="1">
    <source>
        <dbReference type="EMBL" id="MUL35501.1"/>
    </source>
</evidence>
<name>A0A6N8FR83_9CHRO</name>